<organism evidence="1">
    <name type="scientific">freshwater metagenome</name>
    <dbReference type="NCBI Taxonomy" id="449393"/>
    <lineage>
        <taxon>unclassified sequences</taxon>
        <taxon>metagenomes</taxon>
        <taxon>ecological metagenomes</taxon>
    </lineage>
</organism>
<gene>
    <name evidence="1" type="ORF">UFOPK2423_01632</name>
</gene>
<reference evidence="1" key="1">
    <citation type="submission" date="2020-05" db="EMBL/GenBank/DDBJ databases">
        <authorList>
            <person name="Chiriac C."/>
            <person name="Salcher M."/>
            <person name="Ghai R."/>
            <person name="Kavagutti S V."/>
        </authorList>
    </citation>
    <scope>NUCLEOTIDE SEQUENCE</scope>
</reference>
<proteinExistence type="predicted"/>
<dbReference type="AlphaFoldDB" id="A0A6J6QE83"/>
<dbReference type="EMBL" id="CAEZXN010000064">
    <property type="protein sequence ID" value="CAB4709239.1"/>
    <property type="molecule type" value="Genomic_DNA"/>
</dbReference>
<evidence type="ECO:0000313" key="1">
    <source>
        <dbReference type="EMBL" id="CAB4709239.1"/>
    </source>
</evidence>
<protein>
    <submittedName>
        <fullName evidence="1">Unannotated protein</fullName>
    </submittedName>
</protein>
<accession>A0A6J6QE83</accession>
<name>A0A6J6QE83_9ZZZZ</name>
<sequence>MRAIQIEQVCTIKRECLNAITDFTGTRFHQSDVGEIKNSLATYLIKEQNAGHGIPSFIDLADLTS</sequence>